<dbReference type="PANTHER" id="PTHR47957:SF3">
    <property type="entry name" value="ATP-DEPENDENT HELICASE HRQ1"/>
    <property type="match status" value="1"/>
</dbReference>
<dbReference type="GO" id="GO:0005524">
    <property type="term" value="F:ATP binding"/>
    <property type="evidence" value="ECO:0007669"/>
    <property type="project" value="UniProtKB-KW"/>
</dbReference>
<dbReference type="GO" id="GO:0036297">
    <property type="term" value="P:interstrand cross-link repair"/>
    <property type="evidence" value="ECO:0007669"/>
    <property type="project" value="TreeGrafter"/>
</dbReference>
<evidence type="ECO:0000313" key="6">
    <source>
        <dbReference type="Proteomes" id="UP000192582"/>
    </source>
</evidence>
<dbReference type="PROSITE" id="PS51192">
    <property type="entry name" value="HELICASE_ATP_BIND_1"/>
    <property type="match status" value="1"/>
</dbReference>
<evidence type="ECO:0000256" key="2">
    <source>
        <dbReference type="ARBA" id="ARBA00022840"/>
    </source>
</evidence>
<keyword evidence="6" id="KW-1185">Reference proteome</keyword>
<dbReference type="Pfam" id="PF00271">
    <property type="entry name" value="Helicase_C"/>
    <property type="match status" value="1"/>
</dbReference>
<evidence type="ECO:0000259" key="3">
    <source>
        <dbReference type="PROSITE" id="PS51192"/>
    </source>
</evidence>
<dbReference type="RefSeq" id="WP_084045838.1">
    <property type="nucleotide sequence ID" value="NZ_FWWU01000005.1"/>
</dbReference>
<keyword evidence="1" id="KW-0547">Nucleotide-binding</keyword>
<dbReference type="InterPro" id="IPR011545">
    <property type="entry name" value="DEAD/DEAH_box_helicase_dom"/>
</dbReference>
<feature type="domain" description="Helicase C-terminal" evidence="4">
    <location>
        <begin position="277"/>
        <end position="446"/>
    </location>
</feature>
<evidence type="ECO:0000259" key="4">
    <source>
        <dbReference type="PROSITE" id="PS51194"/>
    </source>
</evidence>
<dbReference type="InterPro" id="IPR014001">
    <property type="entry name" value="Helicase_ATP-bd"/>
</dbReference>
<keyword evidence="5" id="KW-0378">Hydrolase</keyword>
<keyword evidence="5" id="KW-0347">Helicase</keyword>
<dbReference type="EMBL" id="FWWU01000005">
    <property type="protein sequence ID" value="SMB81057.1"/>
    <property type="molecule type" value="Genomic_DNA"/>
</dbReference>
<accession>A0A1W1UJ03</accession>
<evidence type="ECO:0000256" key="1">
    <source>
        <dbReference type="ARBA" id="ARBA00022741"/>
    </source>
</evidence>
<dbReference type="InterPro" id="IPR001650">
    <property type="entry name" value="Helicase_C-like"/>
</dbReference>
<dbReference type="SMART" id="SM00490">
    <property type="entry name" value="HELICc"/>
    <property type="match status" value="1"/>
</dbReference>
<reference evidence="5 6" key="1">
    <citation type="submission" date="2017-04" db="EMBL/GenBank/DDBJ databases">
        <authorList>
            <person name="Afonso C.L."/>
            <person name="Miller P.J."/>
            <person name="Scott M.A."/>
            <person name="Spackman E."/>
            <person name="Goraichik I."/>
            <person name="Dimitrov K.M."/>
            <person name="Suarez D.L."/>
            <person name="Swayne D.E."/>
        </authorList>
    </citation>
    <scope>NUCLEOTIDE SEQUENCE [LARGE SCALE GENOMIC DNA]</scope>
    <source>
        <strain evidence="5 6">KR-140</strain>
    </source>
</reference>
<dbReference type="GO" id="GO:0043138">
    <property type="term" value="F:3'-5' DNA helicase activity"/>
    <property type="evidence" value="ECO:0007669"/>
    <property type="project" value="TreeGrafter"/>
</dbReference>
<dbReference type="SUPFAM" id="SSF52540">
    <property type="entry name" value="P-loop containing nucleoside triphosphate hydrolases"/>
    <property type="match status" value="1"/>
</dbReference>
<gene>
    <name evidence="5" type="ORF">SAMN00790413_04451</name>
</gene>
<dbReference type="Pfam" id="PF00270">
    <property type="entry name" value="DEAD"/>
    <property type="match status" value="1"/>
</dbReference>
<dbReference type="PROSITE" id="PS51194">
    <property type="entry name" value="HELICASE_CTER"/>
    <property type="match status" value="1"/>
</dbReference>
<dbReference type="OrthoDB" id="143059at2"/>
<keyword evidence="2" id="KW-0067">ATP-binding</keyword>
<dbReference type="Proteomes" id="UP000192582">
    <property type="component" value="Unassembled WGS sequence"/>
</dbReference>
<dbReference type="AlphaFoldDB" id="A0A1W1UJ03"/>
<name>A0A1W1UJ03_9DEIO</name>
<proteinExistence type="predicted"/>
<dbReference type="GO" id="GO:0006289">
    <property type="term" value="P:nucleotide-excision repair"/>
    <property type="evidence" value="ECO:0007669"/>
    <property type="project" value="TreeGrafter"/>
</dbReference>
<feature type="domain" description="Helicase ATP-binding" evidence="3">
    <location>
        <begin position="65"/>
        <end position="248"/>
    </location>
</feature>
<dbReference type="SMART" id="SM00487">
    <property type="entry name" value="DEXDc"/>
    <property type="match status" value="1"/>
</dbReference>
<organism evidence="5 6">
    <name type="scientific">Deinococcus hopiensis KR-140</name>
    <dbReference type="NCBI Taxonomy" id="695939"/>
    <lineage>
        <taxon>Bacteria</taxon>
        <taxon>Thermotogati</taxon>
        <taxon>Deinococcota</taxon>
        <taxon>Deinococci</taxon>
        <taxon>Deinococcales</taxon>
        <taxon>Deinococcaceae</taxon>
        <taxon>Deinococcus</taxon>
    </lineage>
</organism>
<evidence type="ECO:0000313" key="5">
    <source>
        <dbReference type="EMBL" id="SMB81057.1"/>
    </source>
</evidence>
<protein>
    <submittedName>
        <fullName evidence="5">DEAD/DEAH box helicase domain-containing protein</fullName>
    </submittedName>
</protein>
<dbReference type="GO" id="GO:0003676">
    <property type="term" value="F:nucleic acid binding"/>
    <property type="evidence" value="ECO:0007669"/>
    <property type="project" value="InterPro"/>
</dbReference>
<dbReference type="PANTHER" id="PTHR47957">
    <property type="entry name" value="ATP-DEPENDENT HELICASE HRQ1"/>
    <property type="match status" value="1"/>
</dbReference>
<sequence length="884" mass="97334">MTTMPQLPPYNGAQTSSWSETHVLELPEREARTVPLGDLPSSEVVKRYLRSAFPGGIYTHQADAATCAASYEDFAVTTGTASGKTLCFHLAALEALSTLPETKVVVLYPQKALGAEQEGRWKETLQAAGVDARVGRIDGAVPVSQRELILDTCRVVILTPDVLHAWLLSNLARKSVRNFIRATRLMIIDEVHTFTGVFGSNAAFLFRRYEHALKTLTRKRLQYVCASATIQDPAEHLMLLTGRTFTLIGPDRDGSPRQPVSLHFLRPTEPGRDLLTGAASLLHDLAADGQKFLCFSDSRKQTENLASIMARRPDVDDAEDSDDHPLDSSPLAKLRVLPYRSGYESRDRTEIQARLTRGDLDGIISTSALELGMDIPHLDAVVLLGVPASSTSLHQRIGRVGRRRPGRVLILDSGSASDALLFERPEEVLTRPLADGALYLENQNIQCIHAICLARAGGEHDALMTALDRETDSEIDTPVTWPDGFLDLVARERSGTLPPALHVLRAQAGDRPNHAFPLRDVETSYKVELRQGNGPQELGTLSYGQVMREAYPGAVYLYATRAYRVTRINPLSRTVHVRPEKRFSTKPSCLPTLAFPNFDAGSVYQAAQHGQLQAVDCDVMISENVVGFDERRGPNTFHSAYPLDPHQTGIYFQQPRFSRNMYTTGIVLHHGLLQGDVPRGRLAEIVLDAFQLTVPFESRDIGVTTDKLRVERPGLPKGDGVVVIYDQTYGSLRLSGRLLGDDVLPRVLETAASLAAYDLEMAPDDEGLMRVHTALQQLALEATRTRRTPAWAETAPPIPEDGERVQVLLEGTTGICLLHDHREMKIAQVYYSPRSGLQYKGRLCTDNAWDTHLTVVPVGGVQAIPGVSELGWYDLDLGEIVADG</sequence>
<dbReference type="Gene3D" id="3.40.50.300">
    <property type="entry name" value="P-loop containing nucleotide triphosphate hydrolases"/>
    <property type="match status" value="2"/>
</dbReference>
<dbReference type="InterPro" id="IPR027417">
    <property type="entry name" value="P-loop_NTPase"/>
</dbReference>